<dbReference type="KEGG" id="pfy:PFICI_12638"/>
<organism evidence="1 2">
    <name type="scientific">Pestalotiopsis fici (strain W106-1 / CGMCC3.15140)</name>
    <dbReference type="NCBI Taxonomy" id="1229662"/>
    <lineage>
        <taxon>Eukaryota</taxon>
        <taxon>Fungi</taxon>
        <taxon>Dikarya</taxon>
        <taxon>Ascomycota</taxon>
        <taxon>Pezizomycotina</taxon>
        <taxon>Sordariomycetes</taxon>
        <taxon>Xylariomycetidae</taxon>
        <taxon>Amphisphaeriales</taxon>
        <taxon>Sporocadaceae</taxon>
        <taxon>Pestalotiopsis</taxon>
    </lineage>
</organism>
<keyword evidence="2" id="KW-1185">Reference proteome</keyword>
<dbReference type="AlphaFoldDB" id="W3WPF8"/>
<proteinExistence type="predicted"/>
<accession>W3WPF8</accession>
<reference evidence="2" key="1">
    <citation type="journal article" date="2015" name="BMC Genomics">
        <title>Genomic and transcriptomic analysis of the endophytic fungus Pestalotiopsis fici reveals its lifestyle and high potential for synthesis of natural products.</title>
        <authorList>
            <person name="Wang X."/>
            <person name="Zhang X."/>
            <person name="Liu L."/>
            <person name="Xiang M."/>
            <person name="Wang W."/>
            <person name="Sun X."/>
            <person name="Che Y."/>
            <person name="Guo L."/>
            <person name="Liu G."/>
            <person name="Guo L."/>
            <person name="Wang C."/>
            <person name="Yin W.B."/>
            <person name="Stadler M."/>
            <person name="Zhang X."/>
            <person name="Liu X."/>
        </authorList>
    </citation>
    <scope>NUCLEOTIDE SEQUENCE [LARGE SCALE GENOMIC DNA]</scope>
    <source>
        <strain evidence="2">W106-1 / CGMCC3.15140</strain>
    </source>
</reference>
<evidence type="ECO:0000313" key="1">
    <source>
        <dbReference type="EMBL" id="ETS75694.1"/>
    </source>
</evidence>
<dbReference type="RefSeq" id="XP_007839410.1">
    <property type="nucleotide sequence ID" value="XM_007841219.1"/>
</dbReference>
<dbReference type="InParanoid" id="W3WPF8"/>
<sequence>MATEQNAWPPGVSGSVVFDFDVAISEIRNKLSPTFLERGWAATLFKAAKECKNELSKSITIEISTLYVQVTFLDILWERLFGAANGSSPWKMIRRKINYKTRFGEGDKVTKKSNFDGLSIEAAAGEERLFKALCGGFDGRPRNSKTSISKPELFGHFFNGAIGSTAPENDV</sequence>
<dbReference type="GeneID" id="19277651"/>
<dbReference type="EMBL" id="KI912118">
    <property type="protein sequence ID" value="ETS75694.1"/>
    <property type="molecule type" value="Genomic_DNA"/>
</dbReference>
<evidence type="ECO:0000313" key="2">
    <source>
        <dbReference type="Proteomes" id="UP000030651"/>
    </source>
</evidence>
<dbReference type="Proteomes" id="UP000030651">
    <property type="component" value="Unassembled WGS sequence"/>
</dbReference>
<dbReference type="HOGENOM" id="CLU_1563406_0_0_1"/>
<gene>
    <name evidence="1" type="ORF">PFICI_12638</name>
</gene>
<name>W3WPF8_PESFW</name>
<protein>
    <submittedName>
        <fullName evidence="1">Uncharacterized protein</fullName>
    </submittedName>
</protein>